<keyword evidence="3 9" id="KW-1003">Cell membrane</keyword>
<keyword evidence="5 9" id="KW-0653">Protein transport</keyword>
<dbReference type="NCBIfam" id="TIGR00964">
    <property type="entry name" value="secE_bact"/>
    <property type="match status" value="1"/>
</dbReference>
<comment type="subcellular location">
    <subcellularLocation>
        <location evidence="9">Cell membrane</location>
        <topology evidence="9">Single-pass membrane protein</topology>
    </subcellularLocation>
    <subcellularLocation>
        <location evidence="1">Membrane</location>
    </subcellularLocation>
</comment>
<name>A0A0G1C3Q3_9BACT</name>
<evidence type="ECO:0000256" key="2">
    <source>
        <dbReference type="ARBA" id="ARBA00022448"/>
    </source>
</evidence>
<gene>
    <name evidence="9" type="primary">secE</name>
    <name evidence="10" type="ORF">UV56_C0028G0007</name>
</gene>
<evidence type="ECO:0000256" key="3">
    <source>
        <dbReference type="ARBA" id="ARBA00022475"/>
    </source>
</evidence>
<evidence type="ECO:0000256" key="6">
    <source>
        <dbReference type="ARBA" id="ARBA00022989"/>
    </source>
</evidence>
<evidence type="ECO:0000256" key="4">
    <source>
        <dbReference type="ARBA" id="ARBA00022692"/>
    </source>
</evidence>
<dbReference type="EMBL" id="LCEY01000028">
    <property type="protein sequence ID" value="KKS80074.1"/>
    <property type="molecule type" value="Genomic_DNA"/>
</dbReference>
<reference evidence="10 11" key="1">
    <citation type="journal article" date="2015" name="Nature">
        <title>rRNA introns, odd ribosomes, and small enigmatic genomes across a large radiation of phyla.</title>
        <authorList>
            <person name="Brown C.T."/>
            <person name="Hug L.A."/>
            <person name="Thomas B.C."/>
            <person name="Sharon I."/>
            <person name="Castelle C.J."/>
            <person name="Singh A."/>
            <person name="Wilkins M.J."/>
            <person name="Williams K.H."/>
            <person name="Banfield J.F."/>
        </authorList>
    </citation>
    <scope>NUCLEOTIDE SEQUENCE [LARGE SCALE GENOMIC DNA]</scope>
</reference>
<dbReference type="Pfam" id="PF00584">
    <property type="entry name" value="SecE"/>
    <property type="match status" value="1"/>
</dbReference>
<comment type="subunit">
    <text evidence="9">Component of the Sec protein translocase complex. Heterotrimer consisting of SecY, SecE and SecG subunits. The heterotrimers can form oligomers, although 1 heterotrimer is thought to be able to translocate proteins. Interacts with the ribosome. Interacts with SecDF, and other proteins may be involved. Interacts with SecA.</text>
</comment>
<dbReference type="GO" id="GO:0008320">
    <property type="term" value="F:protein transmembrane transporter activity"/>
    <property type="evidence" value="ECO:0007669"/>
    <property type="project" value="UniProtKB-UniRule"/>
</dbReference>
<keyword evidence="4 9" id="KW-0812">Transmembrane</keyword>
<sequence>MKLNLKYFAEVKSELAKVVWPKKSEVVKLTLVVLIITIIVGAYVGALDIIFAKLLKFIIET</sequence>
<protein>
    <recommendedName>
        <fullName evidence="9">Protein translocase subunit SecE</fullName>
    </recommendedName>
</protein>
<keyword evidence="7 9" id="KW-0811">Translocation</keyword>
<dbReference type="InterPro" id="IPR005807">
    <property type="entry name" value="SecE_bac"/>
</dbReference>
<dbReference type="PANTHER" id="PTHR33910:SF1">
    <property type="entry name" value="PROTEIN TRANSLOCASE SUBUNIT SECE"/>
    <property type="match status" value="1"/>
</dbReference>
<evidence type="ECO:0000256" key="7">
    <source>
        <dbReference type="ARBA" id="ARBA00023010"/>
    </source>
</evidence>
<dbReference type="GO" id="GO:0009306">
    <property type="term" value="P:protein secretion"/>
    <property type="evidence" value="ECO:0007669"/>
    <property type="project" value="UniProtKB-UniRule"/>
</dbReference>
<dbReference type="PANTHER" id="PTHR33910">
    <property type="entry name" value="PROTEIN TRANSLOCASE SUBUNIT SECE"/>
    <property type="match status" value="1"/>
</dbReference>
<accession>A0A0G1C3Q3</accession>
<dbReference type="InterPro" id="IPR001901">
    <property type="entry name" value="Translocase_SecE/Sec61-g"/>
</dbReference>
<dbReference type="HAMAP" id="MF_00422">
    <property type="entry name" value="SecE"/>
    <property type="match status" value="1"/>
</dbReference>
<evidence type="ECO:0000313" key="11">
    <source>
        <dbReference type="Proteomes" id="UP000034611"/>
    </source>
</evidence>
<dbReference type="Gene3D" id="1.20.5.1030">
    <property type="entry name" value="Preprotein translocase secy subunit"/>
    <property type="match status" value="1"/>
</dbReference>
<dbReference type="AlphaFoldDB" id="A0A0G1C3Q3"/>
<organism evidence="10 11">
    <name type="scientific">Candidatus Woesebacteria bacterium GW2011_GWC1_43_10b</name>
    <dbReference type="NCBI Taxonomy" id="1618585"/>
    <lineage>
        <taxon>Bacteria</taxon>
        <taxon>Candidatus Woeseibacteriota</taxon>
    </lineage>
</organism>
<keyword evidence="8 9" id="KW-0472">Membrane</keyword>
<proteinExistence type="inferred from homology"/>
<dbReference type="PROSITE" id="PS01067">
    <property type="entry name" value="SECE_SEC61G"/>
    <property type="match status" value="1"/>
</dbReference>
<comment type="function">
    <text evidence="9">Essential subunit of the Sec protein translocation channel SecYEG. Clamps together the 2 halves of SecY. May contact the channel plug during translocation.</text>
</comment>
<comment type="caution">
    <text evidence="10">The sequence shown here is derived from an EMBL/GenBank/DDBJ whole genome shotgun (WGS) entry which is preliminary data.</text>
</comment>
<dbReference type="PRINTS" id="PR01650">
    <property type="entry name" value="SECETRNLCASE"/>
</dbReference>
<dbReference type="GO" id="GO:0043952">
    <property type="term" value="P:protein transport by the Sec complex"/>
    <property type="evidence" value="ECO:0007669"/>
    <property type="project" value="UniProtKB-UniRule"/>
</dbReference>
<evidence type="ECO:0000256" key="5">
    <source>
        <dbReference type="ARBA" id="ARBA00022927"/>
    </source>
</evidence>
<dbReference type="InterPro" id="IPR038379">
    <property type="entry name" value="SecE_sf"/>
</dbReference>
<keyword evidence="2 9" id="KW-0813">Transport</keyword>
<feature type="transmembrane region" description="Helical" evidence="9">
    <location>
        <begin position="29"/>
        <end position="51"/>
    </location>
</feature>
<evidence type="ECO:0000256" key="8">
    <source>
        <dbReference type="ARBA" id="ARBA00023136"/>
    </source>
</evidence>
<dbReference type="GO" id="GO:0005886">
    <property type="term" value="C:plasma membrane"/>
    <property type="evidence" value="ECO:0007669"/>
    <property type="project" value="UniProtKB-SubCell"/>
</dbReference>
<comment type="similarity">
    <text evidence="9">Belongs to the SecE/SEC61-gamma family.</text>
</comment>
<evidence type="ECO:0000256" key="1">
    <source>
        <dbReference type="ARBA" id="ARBA00004370"/>
    </source>
</evidence>
<evidence type="ECO:0000256" key="9">
    <source>
        <dbReference type="HAMAP-Rule" id="MF_00422"/>
    </source>
</evidence>
<dbReference type="Proteomes" id="UP000034611">
    <property type="component" value="Unassembled WGS sequence"/>
</dbReference>
<dbReference type="GO" id="GO:0006605">
    <property type="term" value="P:protein targeting"/>
    <property type="evidence" value="ECO:0007669"/>
    <property type="project" value="UniProtKB-UniRule"/>
</dbReference>
<evidence type="ECO:0000313" key="10">
    <source>
        <dbReference type="EMBL" id="KKS80074.1"/>
    </source>
</evidence>
<dbReference type="GO" id="GO:0065002">
    <property type="term" value="P:intracellular protein transmembrane transport"/>
    <property type="evidence" value="ECO:0007669"/>
    <property type="project" value="UniProtKB-UniRule"/>
</dbReference>
<keyword evidence="6 9" id="KW-1133">Transmembrane helix</keyword>